<name>A0ABU7CGN3_9TELE</name>
<proteinExistence type="predicted"/>
<accession>A0ABU7CGN3</accession>
<dbReference type="EMBL" id="JAHUTI010090836">
    <property type="protein sequence ID" value="MED6261817.1"/>
    <property type="molecule type" value="Genomic_DNA"/>
</dbReference>
<gene>
    <name evidence="2" type="ORF">ATANTOWER_010484</name>
</gene>
<protein>
    <submittedName>
        <fullName evidence="2">Uncharacterized protein</fullName>
    </submittedName>
</protein>
<dbReference type="Proteomes" id="UP001345963">
    <property type="component" value="Unassembled WGS sequence"/>
</dbReference>
<evidence type="ECO:0000313" key="3">
    <source>
        <dbReference type="Proteomes" id="UP001345963"/>
    </source>
</evidence>
<feature type="region of interest" description="Disordered" evidence="1">
    <location>
        <begin position="1"/>
        <end position="35"/>
    </location>
</feature>
<keyword evidence="3" id="KW-1185">Reference proteome</keyword>
<reference evidence="2 3" key="1">
    <citation type="submission" date="2021-07" db="EMBL/GenBank/DDBJ databases">
        <authorList>
            <person name="Palmer J.M."/>
        </authorList>
    </citation>
    <scope>NUCLEOTIDE SEQUENCE [LARGE SCALE GENOMIC DNA]</scope>
    <source>
        <strain evidence="2 3">AT_MEX2019</strain>
        <tissue evidence="2">Muscle</tissue>
    </source>
</reference>
<sequence length="90" mass="9495">MAELNKFTAEHQEEAGSDGEGVGAPEPAAGTKASSELVVQQVRTVDQDGNLKVVYPSKTDLSKEISNLTLICCPIITAGLTNICPHEEPT</sequence>
<comment type="caution">
    <text evidence="2">The sequence shown here is derived from an EMBL/GenBank/DDBJ whole genome shotgun (WGS) entry which is preliminary data.</text>
</comment>
<evidence type="ECO:0000313" key="2">
    <source>
        <dbReference type="EMBL" id="MED6261817.1"/>
    </source>
</evidence>
<evidence type="ECO:0000256" key="1">
    <source>
        <dbReference type="SAM" id="MobiDB-lite"/>
    </source>
</evidence>
<organism evidence="2 3">
    <name type="scientific">Ataeniobius toweri</name>
    <dbReference type="NCBI Taxonomy" id="208326"/>
    <lineage>
        <taxon>Eukaryota</taxon>
        <taxon>Metazoa</taxon>
        <taxon>Chordata</taxon>
        <taxon>Craniata</taxon>
        <taxon>Vertebrata</taxon>
        <taxon>Euteleostomi</taxon>
        <taxon>Actinopterygii</taxon>
        <taxon>Neopterygii</taxon>
        <taxon>Teleostei</taxon>
        <taxon>Neoteleostei</taxon>
        <taxon>Acanthomorphata</taxon>
        <taxon>Ovalentaria</taxon>
        <taxon>Atherinomorphae</taxon>
        <taxon>Cyprinodontiformes</taxon>
        <taxon>Goodeidae</taxon>
        <taxon>Ataeniobius</taxon>
    </lineage>
</organism>